<accession>A0A0E9WQU9</accession>
<keyword evidence="1" id="KW-0812">Transmembrane</keyword>
<keyword evidence="1" id="KW-1133">Transmembrane helix</keyword>
<protein>
    <submittedName>
        <fullName evidence="2">Uncharacterized protein</fullName>
    </submittedName>
</protein>
<organism evidence="2">
    <name type="scientific">Anguilla anguilla</name>
    <name type="common">European freshwater eel</name>
    <name type="synonym">Muraena anguilla</name>
    <dbReference type="NCBI Taxonomy" id="7936"/>
    <lineage>
        <taxon>Eukaryota</taxon>
        <taxon>Metazoa</taxon>
        <taxon>Chordata</taxon>
        <taxon>Craniata</taxon>
        <taxon>Vertebrata</taxon>
        <taxon>Euteleostomi</taxon>
        <taxon>Actinopterygii</taxon>
        <taxon>Neopterygii</taxon>
        <taxon>Teleostei</taxon>
        <taxon>Anguilliformes</taxon>
        <taxon>Anguillidae</taxon>
        <taxon>Anguilla</taxon>
    </lineage>
</organism>
<dbReference type="AlphaFoldDB" id="A0A0E9WQU9"/>
<dbReference type="EMBL" id="GBXM01016632">
    <property type="protein sequence ID" value="JAH91945.1"/>
    <property type="molecule type" value="Transcribed_RNA"/>
</dbReference>
<sequence>MLLSHSEVWKVCVDYIFRPYTMVVGTVTAVVYYLWGCEGQVSHFMEAKALMSTCF</sequence>
<evidence type="ECO:0000256" key="1">
    <source>
        <dbReference type="SAM" id="Phobius"/>
    </source>
</evidence>
<proteinExistence type="predicted"/>
<name>A0A0E9WQU9_ANGAN</name>
<keyword evidence="1" id="KW-0472">Membrane</keyword>
<reference evidence="2" key="1">
    <citation type="submission" date="2014-11" db="EMBL/GenBank/DDBJ databases">
        <authorList>
            <person name="Amaro Gonzalez C."/>
        </authorList>
    </citation>
    <scope>NUCLEOTIDE SEQUENCE</scope>
</reference>
<reference evidence="2" key="2">
    <citation type="journal article" date="2015" name="Fish Shellfish Immunol.">
        <title>Early steps in the European eel (Anguilla anguilla)-Vibrio vulnificus interaction in the gills: Role of the RtxA13 toxin.</title>
        <authorList>
            <person name="Callol A."/>
            <person name="Pajuelo D."/>
            <person name="Ebbesson L."/>
            <person name="Teles M."/>
            <person name="MacKenzie S."/>
            <person name="Amaro C."/>
        </authorList>
    </citation>
    <scope>NUCLEOTIDE SEQUENCE</scope>
</reference>
<evidence type="ECO:0000313" key="2">
    <source>
        <dbReference type="EMBL" id="JAH91945.1"/>
    </source>
</evidence>
<feature type="transmembrane region" description="Helical" evidence="1">
    <location>
        <begin position="15"/>
        <end position="35"/>
    </location>
</feature>